<dbReference type="SUPFAM" id="SSF75304">
    <property type="entry name" value="Amidase signature (AS) enzymes"/>
    <property type="match status" value="1"/>
</dbReference>
<accession>A0AAE8M1R0</accession>
<comment type="caution">
    <text evidence="4">The sequence shown here is derived from an EMBL/GenBank/DDBJ whole genome shotgun (WGS) entry which is preliminary data.</text>
</comment>
<dbReference type="Gene3D" id="3.90.1300.10">
    <property type="entry name" value="Amidase signature (AS) domain"/>
    <property type="match status" value="1"/>
</dbReference>
<dbReference type="Pfam" id="PF01425">
    <property type="entry name" value="Amidase"/>
    <property type="match status" value="1"/>
</dbReference>
<feature type="compositionally biased region" description="Polar residues" evidence="2">
    <location>
        <begin position="634"/>
        <end position="649"/>
    </location>
</feature>
<proteinExistence type="inferred from homology"/>
<gene>
    <name evidence="4" type="ORF">FTOL_02324</name>
</gene>
<dbReference type="InterPro" id="IPR036928">
    <property type="entry name" value="AS_sf"/>
</dbReference>
<evidence type="ECO:0000313" key="4">
    <source>
        <dbReference type="EMBL" id="SPJ72595.1"/>
    </source>
</evidence>
<dbReference type="AlphaFoldDB" id="A0AAE8M1R0"/>
<evidence type="ECO:0000256" key="2">
    <source>
        <dbReference type="SAM" id="MobiDB-lite"/>
    </source>
</evidence>
<evidence type="ECO:0000313" key="5">
    <source>
        <dbReference type="Proteomes" id="UP001187734"/>
    </source>
</evidence>
<sequence>MDAAFRYQWPLAAETVQTILVERGRTIEQLLEDDIFKWFPIVESGRLESSSLETYDMVFGFDKPNIGMPLLHLAILLITTPPPMDAKGRLPFLPGITSTLYRTLKAMYATMSPGIAPSACLAQTLGIIALYEFGQGMFEQAHLTVTSAFAVISMLPFHRDPELTLTWQLCLATLDRMISLSTHSRAHGQRKRGDDVTELRLACPPGHNVANDIDSRLEALADPQCYEACHEPRAQKIIAVGKDVEQAGRVLDYVKISSEIYPDIREASDILAEGDLINEEFTAMKAQNGAMQKLESWLTHEPQALLTLSALLTYDYDPTHLSIIEPEKPDVAARQKVCQPMAMKLSKQVVALHKNKEFDIHQLSMVGMFCVMHNMAMMVKDPSFNYAHKAAIALRPAIKRPRVPYAIERNPNPVIRGRLLVVAAFIMEWVRFIREMAWSNAGFASLRKIRTYLEDYQPRYDPTVVPLALSEAEAKERGERVQISALQQENTAQRLNASKFYSAADYRDLYLSGELTPVDVVRAILPLVQLDGPQRGKHANGWRELKIDQIMRAAEASTERYKNKQPLGPLDGVPSAIKDDYDLDGYSTTLGSCREYAKEPAKGESSTSWIVRKLEEAGVVIIGKLAMHEYGLDTTGNNPNQGTPRNPFNSGYYTGGSSSGPAYAVSSGLVPLALGSDGGGSIRIPGSFCSVFGLKPTHERLTSWPGANHSPTCAVQGPLAVDMRSLAAAYEVIAEPHPSTQFPPLALQPSPPVTKVLGIFDAWISRAEAGVQSLVRGMVESLAAKHGYTLVPIEIPFPAEGQMAHALTVLTDASTLLFDTSGLTPANKILLALGRTTPATDYLLAQKFRGMMMQHLAYLWKTYPGMLIITPTTACAGAPIRGGKSELSYGVNDGNYTLQSMEYVWLANFCGLPAITVPAGYVVPVGSKGAGEVADGDTEGKIPVGLMATGEWCSEDALLQFGFDAEAAGQDLRCKPPIWEDVISQAKAVSRDGLTGIVSE</sequence>
<feature type="domain" description="Amidase" evidence="3">
    <location>
        <begin position="540"/>
        <end position="959"/>
    </location>
</feature>
<dbReference type="GO" id="GO:0003824">
    <property type="term" value="F:catalytic activity"/>
    <property type="evidence" value="ECO:0007669"/>
    <property type="project" value="InterPro"/>
</dbReference>
<reference evidence="4" key="1">
    <citation type="submission" date="2018-03" db="EMBL/GenBank/DDBJ databases">
        <authorList>
            <person name="Guldener U."/>
        </authorList>
    </citation>
    <scope>NUCLEOTIDE SEQUENCE</scope>
</reference>
<keyword evidence="5" id="KW-1185">Reference proteome</keyword>
<organism evidence="4 5">
    <name type="scientific">Fusarium torulosum</name>
    <dbReference type="NCBI Taxonomy" id="33205"/>
    <lineage>
        <taxon>Eukaryota</taxon>
        <taxon>Fungi</taxon>
        <taxon>Dikarya</taxon>
        <taxon>Ascomycota</taxon>
        <taxon>Pezizomycotina</taxon>
        <taxon>Sordariomycetes</taxon>
        <taxon>Hypocreomycetidae</taxon>
        <taxon>Hypocreales</taxon>
        <taxon>Nectriaceae</taxon>
        <taxon>Fusarium</taxon>
    </lineage>
</organism>
<dbReference type="CDD" id="cd12148">
    <property type="entry name" value="fungal_TF_MHR"/>
    <property type="match status" value="1"/>
</dbReference>
<name>A0AAE8M1R0_9HYPO</name>
<evidence type="ECO:0000256" key="1">
    <source>
        <dbReference type="ARBA" id="ARBA00009199"/>
    </source>
</evidence>
<comment type="similarity">
    <text evidence="1">Belongs to the amidase family.</text>
</comment>
<evidence type="ECO:0000259" key="3">
    <source>
        <dbReference type="Pfam" id="PF01425"/>
    </source>
</evidence>
<dbReference type="InterPro" id="IPR000120">
    <property type="entry name" value="Amidase"/>
</dbReference>
<dbReference type="EMBL" id="ONZP01000069">
    <property type="protein sequence ID" value="SPJ72595.1"/>
    <property type="molecule type" value="Genomic_DNA"/>
</dbReference>
<dbReference type="PANTHER" id="PTHR11895:SF67">
    <property type="entry name" value="AMIDASE DOMAIN-CONTAINING PROTEIN"/>
    <property type="match status" value="1"/>
</dbReference>
<dbReference type="PANTHER" id="PTHR11895">
    <property type="entry name" value="TRANSAMIDASE"/>
    <property type="match status" value="1"/>
</dbReference>
<protein>
    <submittedName>
        <fullName evidence="4">Related to amidase</fullName>
    </submittedName>
</protein>
<feature type="region of interest" description="Disordered" evidence="2">
    <location>
        <begin position="633"/>
        <end position="653"/>
    </location>
</feature>
<dbReference type="InterPro" id="IPR023631">
    <property type="entry name" value="Amidase_dom"/>
</dbReference>
<dbReference type="InterPro" id="IPR020556">
    <property type="entry name" value="Amidase_CS"/>
</dbReference>
<dbReference type="PROSITE" id="PS00571">
    <property type="entry name" value="AMIDASES"/>
    <property type="match status" value="1"/>
</dbReference>
<dbReference type="Proteomes" id="UP001187734">
    <property type="component" value="Unassembled WGS sequence"/>
</dbReference>